<protein>
    <submittedName>
        <fullName evidence="1">Uncharacterized protein</fullName>
    </submittedName>
</protein>
<accession>A0A3S4V6S2</accession>
<keyword evidence="2" id="KW-1185">Reference proteome</keyword>
<dbReference type="Proteomes" id="UP000277858">
    <property type="component" value="Chromosome"/>
</dbReference>
<name>A0A3S4V6S2_9ACTN</name>
<evidence type="ECO:0000313" key="1">
    <source>
        <dbReference type="EMBL" id="VEI03184.1"/>
    </source>
</evidence>
<evidence type="ECO:0000313" key="2">
    <source>
        <dbReference type="Proteomes" id="UP000277858"/>
    </source>
</evidence>
<organism evidence="1 2">
    <name type="scientific">Acidipropionibacterium jensenii</name>
    <dbReference type="NCBI Taxonomy" id="1749"/>
    <lineage>
        <taxon>Bacteria</taxon>
        <taxon>Bacillati</taxon>
        <taxon>Actinomycetota</taxon>
        <taxon>Actinomycetes</taxon>
        <taxon>Propionibacteriales</taxon>
        <taxon>Propionibacteriaceae</taxon>
        <taxon>Acidipropionibacterium</taxon>
    </lineage>
</organism>
<dbReference type="AlphaFoldDB" id="A0A3S4V6S2"/>
<dbReference type="EMBL" id="LR134473">
    <property type="protein sequence ID" value="VEI03184.1"/>
    <property type="molecule type" value="Genomic_DNA"/>
</dbReference>
<gene>
    <name evidence="1" type="ORF">NCTC13652_01383</name>
</gene>
<proteinExistence type="predicted"/>
<dbReference type="STRING" id="1122997.GCA_000425285_02649"/>
<sequence>MAPHWTVDTPLRRDSDRRQALVEIDALVALMLGIPAEELCTVYRTQFAVLYDYDHGQSRRTNYFYDANGRLVPTSVQQVWKKKGDYLSWSDRTATNASGHEYSYELPFQTYDREADMTAAYQEFERRLALMRAERSVDAEEKSVS</sequence>
<reference evidence="1 2" key="1">
    <citation type="submission" date="2018-12" db="EMBL/GenBank/DDBJ databases">
        <authorList>
            <consortium name="Pathogen Informatics"/>
        </authorList>
    </citation>
    <scope>NUCLEOTIDE SEQUENCE [LARGE SCALE GENOMIC DNA]</scope>
    <source>
        <strain evidence="1 2">NCTC13652</strain>
    </source>
</reference>